<accession>A0A1Q2YGA7</accession>
<gene>
    <name evidence="1" type="ORF">PMKS-002089</name>
</gene>
<proteinExistence type="predicted"/>
<sequence length="146" mass="15891">METQIKRQGNGYDIITKTETSGHRLTNITITSSSSVNNSAICRAPKNMTAELMRAINTEDMNPTLIAIRAPSIFAPPTKLAIRVDDATAMANGIMYNNETTDESADCVANAEVPNFEANRVRTSYAMDSARSITIPGKASLDRSYQ</sequence>
<keyword evidence="2" id="KW-1185">Reference proteome</keyword>
<dbReference type="AlphaFoldDB" id="A0A1Q2YGA7"/>
<evidence type="ECO:0000313" key="1">
    <source>
        <dbReference type="EMBL" id="GAV28616.1"/>
    </source>
</evidence>
<evidence type="ECO:0000313" key="2">
    <source>
        <dbReference type="Proteomes" id="UP000186136"/>
    </source>
</evidence>
<organism evidence="1 2">
    <name type="scientific">Pichia membranifaciens</name>
    <dbReference type="NCBI Taxonomy" id="4926"/>
    <lineage>
        <taxon>Eukaryota</taxon>
        <taxon>Fungi</taxon>
        <taxon>Dikarya</taxon>
        <taxon>Ascomycota</taxon>
        <taxon>Saccharomycotina</taxon>
        <taxon>Pichiomycetes</taxon>
        <taxon>Pichiales</taxon>
        <taxon>Pichiaceae</taxon>
        <taxon>Pichia</taxon>
    </lineage>
</organism>
<name>A0A1Q2YGA7_9ASCO</name>
<protein>
    <submittedName>
        <fullName evidence="1">Uncharacterized protein</fullName>
    </submittedName>
</protein>
<reference evidence="1 2" key="1">
    <citation type="submission" date="2016-08" db="EMBL/GenBank/DDBJ databases">
        <title>Whole genome shotgun sequence of Pichia membranifaciens KS47-1.</title>
        <authorList>
            <person name="Konishi M."/>
            <person name="Ishida M."/>
            <person name="Arakawa T."/>
            <person name="Kato Y."/>
            <person name="Horiuchi J."/>
        </authorList>
    </citation>
    <scope>NUCLEOTIDE SEQUENCE [LARGE SCALE GENOMIC DNA]</scope>
    <source>
        <strain evidence="1 2">KS47-1</strain>
    </source>
</reference>
<dbReference type="EMBL" id="BDGI01000073">
    <property type="protein sequence ID" value="GAV28616.1"/>
    <property type="molecule type" value="Genomic_DNA"/>
</dbReference>
<dbReference type="Proteomes" id="UP000186136">
    <property type="component" value="Unassembled WGS sequence"/>
</dbReference>
<comment type="caution">
    <text evidence="1">The sequence shown here is derived from an EMBL/GenBank/DDBJ whole genome shotgun (WGS) entry which is preliminary data.</text>
</comment>